<evidence type="ECO:0000313" key="2">
    <source>
        <dbReference type="EMBL" id="MBT1703442.1"/>
    </source>
</evidence>
<dbReference type="PROSITE" id="PS50005">
    <property type="entry name" value="TPR"/>
    <property type="match status" value="1"/>
</dbReference>
<dbReference type="InterPro" id="IPR011990">
    <property type="entry name" value="TPR-like_helical_dom_sf"/>
</dbReference>
<reference evidence="2 3" key="1">
    <citation type="submission" date="2021-05" db="EMBL/GenBank/DDBJ databases">
        <title>A Polyphasic approach of four new species of the genus Ohtaekwangia: Ohtaekwangia histidinii sp. nov., Ohtaekwangia cretensis sp. nov., Ohtaekwangia indiensis sp. nov., Ohtaekwangia reichenbachii sp. nov. from diverse environment.</title>
        <authorList>
            <person name="Octaviana S."/>
        </authorList>
    </citation>
    <scope>NUCLEOTIDE SEQUENCE [LARGE SCALE GENOMIC DNA]</scope>
    <source>
        <strain evidence="2 3">PWU20</strain>
    </source>
</reference>
<dbReference type="InterPro" id="IPR019734">
    <property type="entry name" value="TPR_rpt"/>
</dbReference>
<organism evidence="2 3">
    <name type="scientific">Chryseosolibacter indicus</name>
    <dbReference type="NCBI Taxonomy" id="2782351"/>
    <lineage>
        <taxon>Bacteria</taxon>
        <taxon>Pseudomonadati</taxon>
        <taxon>Bacteroidota</taxon>
        <taxon>Cytophagia</taxon>
        <taxon>Cytophagales</taxon>
        <taxon>Chryseotaleaceae</taxon>
        <taxon>Chryseosolibacter</taxon>
    </lineage>
</organism>
<dbReference type="Proteomes" id="UP000772618">
    <property type="component" value="Unassembled WGS sequence"/>
</dbReference>
<proteinExistence type="predicted"/>
<dbReference type="SUPFAM" id="SSF48452">
    <property type="entry name" value="TPR-like"/>
    <property type="match status" value="1"/>
</dbReference>
<dbReference type="EMBL" id="JAHESD010000015">
    <property type="protein sequence ID" value="MBT1703442.1"/>
    <property type="molecule type" value="Genomic_DNA"/>
</dbReference>
<dbReference type="RefSeq" id="WP_254153404.1">
    <property type="nucleotide sequence ID" value="NZ_JAHESD010000015.1"/>
</dbReference>
<accession>A0ABS5VPS2</accession>
<evidence type="ECO:0000313" key="3">
    <source>
        <dbReference type="Proteomes" id="UP000772618"/>
    </source>
</evidence>
<gene>
    <name evidence="2" type="ORF">KK060_09140</name>
</gene>
<comment type="caution">
    <text evidence="2">The sequence shown here is derived from an EMBL/GenBank/DDBJ whole genome shotgun (WGS) entry which is preliminary data.</text>
</comment>
<feature type="repeat" description="TPR" evidence="1">
    <location>
        <begin position="52"/>
        <end position="85"/>
    </location>
</feature>
<sequence length="105" mass="12575">MADRIQQLIAFYNDDPQDPFNIYALALEYLKSDLTKAKALFDELLQNHQNYIPTYYHAAKLYQELNEREKAIAVYEKGLEVMKRMQDNKAWRELNSAYQEFIFED</sequence>
<dbReference type="Gene3D" id="1.25.40.10">
    <property type="entry name" value="Tetratricopeptide repeat domain"/>
    <property type="match status" value="1"/>
</dbReference>
<evidence type="ECO:0000256" key="1">
    <source>
        <dbReference type="PROSITE-ProRule" id="PRU00339"/>
    </source>
</evidence>
<protein>
    <submittedName>
        <fullName evidence="2">Tetratricopeptide repeat-containing protein</fullName>
    </submittedName>
</protein>
<keyword evidence="1" id="KW-0802">TPR repeat</keyword>
<name>A0ABS5VPS2_9BACT</name>
<keyword evidence="3" id="KW-1185">Reference proteome</keyword>